<feature type="transmembrane region" description="Helical" evidence="2">
    <location>
        <begin position="65"/>
        <end position="83"/>
    </location>
</feature>
<reference evidence="3 4" key="1">
    <citation type="submission" date="2017-05" db="EMBL/GenBank/DDBJ databases">
        <authorList>
            <person name="Song R."/>
            <person name="Chenine A.L."/>
            <person name="Ruprecht R.M."/>
        </authorList>
    </citation>
    <scope>NUCLEOTIDE SEQUENCE [LARGE SCALE GENOMIC DNA]</scope>
    <source>
        <strain evidence="3 4">DSM 26136</strain>
    </source>
</reference>
<dbReference type="InterPro" id="IPR002528">
    <property type="entry name" value="MATE_fam"/>
</dbReference>
<feature type="transmembrane region" description="Helical" evidence="2">
    <location>
        <begin position="256"/>
        <end position="277"/>
    </location>
</feature>
<dbReference type="GO" id="GO:0005886">
    <property type="term" value="C:plasma membrane"/>
    <property type="evidence" value="ECO:0007669"/>
    <property type="project" value="TreeGrafter"/>
</dbReference>
<feature type="transmembrane region" description="Helical" evidence="2">
    <location>
        <begin position="20"/>
        <end position="44"/>
    </location>
</feature>
<feature type="transmembrane region" description="Helical" evidence="2">
    <location>
        <begin position="160"/>
        <end position="186"/>
    </location>
</feature>
<keyword evidence="2" id="KW-0472">Membrane</keyword>
<feature type="transmembrane region" description="Helical" evidence="2">
    <location>
        <begin position="396"/>
        <end position="417"/>
    </location>
</feature>
<feature type="transmembrane region" description="Helical" evidence="2">
    <location>
        <begin position="215"/>
        <end position="236"/>
    </location>
</feature>
<evidence type="ECO:0000256" key="1">
    <source>
        <dbReference type="ARBA" id="ARBA00022448"/>
    </source>
</evidence>
<dbReference type="GO" id="GO:0015297">
    <property type="term" value="F:antiporter activity"/>
    <property type="evidence" value="ECO:0007669"/>
    <property type="project" value="InterPro"/>
</dbReference>
<feature type="transmembrane region" description="Helical" evidence="2">
    <location>
        <begin position="103"/>
        <end position="122"/>
    </location>
</feature>
<name>A0A1Y0ESQ2_9BURK</name>
<proteinExistence type="predicted"/>
<dbReference type="GO" id="GO:0042910">
    <property type="term" value="F:xenobiotic transmembrane transporter activity"/>
    <property type="evidence" value="ECO:0007669"/>
    <property type="project" value="InterPro"/>
</dbReference>
<evidence type="ECO:0000313" key="3">
    <source>
        <dbReference type="EMBL" id="ARU06697.1"/>
    </source>
</evidence>
<dbReference type="NCBIfam" id="TIGR00797">
    <property type="entry name" value="matE"/>
    <property type="match status" value="1"/>
</dbReference>
<dbReference type="EMBL" id="CP021455">
    <property type="protein sequence ID" value="ARU06697.1"/>
    <property type="molecule type" value="Genomic_DNA"/>
</dbReference>
<dbReference type="OrthoDB" id="9780160at2"/>
<feature type="transmembrane region" description="Helical" evidence="2">
    <location>
        <begin position="362"/>
        <end position="381"/>
    </location>
</feature>
<feature type="transmembrane region" description="Helical" evidence="2">
    <location>
        <begin position="324"/>
        <end position="341"/>
    </location>
</feature>
<keyword evidence="1" id="KW-0813">Transport</keyword>
<dbReference type="KEGG" id="cser:CCO03_06275"/>
<dbReference type="Pfam" id="PF01554">
    <property type="entry name" value="MatE"/>
    <property type="match status" value="2"/>
</dbReference>
<dbReference type="PANTHER" id="PTHR43298">
    <property type="entry name" value="MULTIDRUG RESISTANCE PROTEIN NORM-RELATED"/>
    <property type="match status" value="1"/>
</dbReference>
<dbReference type="InterPro" id="IPR050222">
    <property type="entry name" value="MATE_MdtK"/>
</dbReference>
<keyword evidence="2" id="KW-1133">Transmembrane helix</keyword>
<sequence>MAYGVTDTVVAGRHATESLAALSVGSAVYISVSVALFSVIQALLPIWSRLHGAGEQAAVGASLRQSLYLCGAAIALGMAVLMFPGPMLRWTRVPPEQEAAVTAYLQVLAWSLTPALLFRLYATFNQSLGRPQMVTWLQVAALGLKVPLSIWFTFGGAGLPALGAVGCAWATLVVYTALCALGLTLMRRHTWYRPYRIWQPMEAPDWRQLRGFLQLGIPAGLSVLVEVSAFTLMALYSARLGAVALAAHQIASNLAAVLYMMPLSMGIALSARVGFWLGAGHPDTARRVAWLGLGVTAAVAAGGAGLMWLARTAIVGGYGPAPDVAQLAITLLGLVALYHLADALQSVSLFVLRCYGVTLQPLLIYCLLLWGAGLYGGYHLAYSGLGPWPALHSPGAFWLASTCALVVVAGLFLLLVWRHARSPEDAHRALAAPL</sequence>
<organism evidence="3 4">
    <name type="scientific">Comamonas serinivorans</name>
    <dbReference type="NCBI Taxonomy" id="1082851"/>
    <lineage>
        <taxon>Bacteria</taxon>
        <taxon>Pseudomonadati</taxon>
        <taxon>Pseudomonadota</taxon>
        <taxon>Betaproteobacteria</taxon>
        <taxon>Burkholderiales</taxon>
        <taxon>Comamonadaceae</taxon>
        <taxon>Comamonas</taxon>
    </lineage>
</organism>
<evidence type="ECO:0000313" key="4">
    <source>
        <dbReference type="Proteomes" id="UP000196138"/>
    </source>
</evidence>
<evidence type="ECO:0000256" key="2">
    <source>
        <dbReference type="SAM" id="Phobius"/>
    </source>
</evidence>
<dbReference type="Proteomes" id="UP000196138">
    <property type="component" value="Chromosome"/>
</dbReference>
<dbReference type="AlphaFoldDB" id="A0A1Y0ESQ2"/>
<dbReference type="PANTHER" id="PTHR43298:SF2">
    <property type="entry name" value="FMN_FAD EXPORTER YEEO-RELATED"/>
    <property type="match status" value="1"/>
</dbReference>
<protein>
    <submittedName>
        <fullName evidence="3">MATE family efflux transporter</fullName>
    </submittedName>
</protein>
<gene>
    <name evidence="3" type="ORF">CCO03_06275</name>
</gene>
<keyword evidence="4" id="KW-1185">Reference proteome</keyword>
<feature type="transmembrane region" description="Helical" evidence="2">
    <location>
        <begin position="134"/>
        <end position="154"/>
    </location>
</feature>
<feature type="transmembrane region" description="Helical" evidence="2">
    <location>
        <begin position="289"/>
        <end position="309"/>
    </location>
</feature>
<keyword evidence="2" id="KW-0812">Transmembrane</keyword>
<dbReference type="CDD" id="cd13131">
    <property type="entry name" value="MATE_NorM_like"/>
    <property type="match status" value="1"/>
</dbReference>
<accession>A0A1Y0ESQ2</accession>